<evidence type="ECO:0000313" key="2">
    <source>
        <dbReference type="WBParaSite" id="PS1159_v2.g7825.t1"/>
    </source>
</evidence>
<dbReference type="Proteomes" id="UP000887580">
    <property type="component" value="Unplaced"/>
</dbReference>
<sequence>MSSKRAVLLAKDRCFSSKSSNQFYGKALNNNEQFINIILNQNHKFEDIKFEQSKSTQFSKKSQNNNDFVDFKNDSKKATLNDWKKIDTQNYYESLKTQEMKNEWENEAEKYCNKSTLSLHIETHENGNVTKNDAFTNKTSKSVHLPAESQITSDFLKQQNQELMNPEIMQFKTTQKLLNLDAFEIKEMPGTSSLLRSGVSRFAATSLFNSATSPAIPQQQQIRTIRHDLRLPDDFPEPWPYKEKGFTRINAIFDRTQARFNENSKLIVVEGNLGSGKSKVAKEIADTLGFHYIPDFRIEELVVDRYGIDLRDYYHLFPKSFRIPTYDMFYKNPADDNTARMSERCFVSRFDQYLNALAHILNTGQGVVMERSPFSDFVFTNAMRAKDYIGIEYFKHYFYMRKRTMPQIQFWPHAVVYIDTPVEKCLENIKQRGNSDQIATLDAKFLSVIRDSYKDSLREYRRHSKMLSYDWTKPGDTDTIVEDLERLDLDFFEWHSGDVLEEWYTTVDEVGWAGWRRYYTDKMDAHSRSFGGYRIHEVSELYINPRDEGHFVNVLINEVYKSRFTPGFNKHLGDNPMSGAKIWRLHQGLPEPWFDYWYHEHWLHQMMPHEVQFDSKSKESYDPDYLHHAH</sequence>
<accession>A0AC35GQT2</accession>
<reference evidence="2" key="1">
    <citation type="submission" date="2022-11" db="UniProtKB">
        <authorList>
            <consortium name="WormBaseParasite"/>
        </authorList>
    </citation>
    <scope>IDENTIFICATION</scope>
</reference>
<dbReference type="WBParaSite" id="PS1159_v2.g7825.t1">
    <property type="protein sequence ID" value="PS1159_v2.g7825.t1"/>
    <property type="gene ID" value="PS1159_v2.g7825"/>
</dbReference>
<proteinExistence type="predicted"/>
<organism evidence="1 2">
    <name type="scientific">Panagrolaimus sp. PS1159</name>
    <dbReference type="NCBI Taxonomy" id="55785"/>
    <lineage>
        <taxon>Eukaryota</taxon>
        <taxon>Metazoa</taxon>
        <taxon>Ecdysozoa</taxon>
        <taxon>Nematoda</taxon>
        <taxon>Chromadorea</taxon>
        <taxon>Rhabditida</taxon>
        <taxon>Tylenchina</taxon>
        <taxon>Panagrolaimomorpha</taxon>
        <taxon>Panagrolaimoidea</taxon>
        <taxon>Panagrolaimidae</taxon>
        <taxon>Panagrolaimus</taxon>
    </lineage>
</organism>
<evidence type="ECO:0000313" key="1">
    <source>
        <dbReference type="Proteomes" id="UP000887580"/>
    </source>
</evidence>
<protein>
    <submittedName>
        <fullName evidence="2">Deoxynucleoside kinase domain-containing protein</fullName>
    </submittedName>
</protein>
<name>A0AC35GQT2_9BILA</name>